<feature type="domain" description="Glycosyl hydrolase family 13 catalytic" evidence="3">
    <location>
        <begin position="20"/>
        <end position="376"/>
    </location>
</feature>
<dbReference type="GO" id="GO:0016798">
    <property type="term" value="F:hydrolase activity, acting on glycosyl bonds"/>
    <property type="evidence" value="ECO:0007669"/>
    <property type="project" value="UniProtKB-KW"/>
</dbReference>
<organism evidence="4 5">
    <name type="scientific">Bipolaricaulis sibiricus</name>
    <dbReference type="NCBI Taxonomy" id="2501609"/>
    <lineage>
        <taxon>Bacteria</taxon>
        <taxon>Candidatus Bipolaricaulota</taxon>
        <taxon>Candidatus Bipolaricaulia</taxon>
        <taxon>Candidatus Bipolaricaulales</taxon>
        <taxon>Candidatus Bipolaricaulaceae</taxon>
        <taxon>Candidatus Bipolaricaulis</taxon>
    </lineage>
</organism>
<proteinExistence type="predicted"/>
<name>A0A410FTI0_BIPS1</name>
<sequence>MEVRPPLCPPDWVRDAVFYQIFPDRFRNGDPACDPPGAQAWGDPPTHHSFFGGDLIGVRDALPYLRSLGINALYLTPIFTGSTNHKYDGEDYFRVDPAFGGDEAFRSLRSAVHEQGVRVVLDGVFNHCGVGHPFFRDVAERGRCSPYWKWFLIRGERPQAIPEPNYACWAGHAQLPEWNLDHPPVRDYLLAVVRHWLAQGIDGWRLDTVEYLPPDFVRDIYRVAKNANPRAYVLGETMGLATSWFRHRALDGVMHYKLREGLVRFLAEETWDAPRFALYARGLWASYPREANYACYTLLGSHDVPRFLTLCGGDARRVALGAAFLFAYPGAPAIYYGDEIGLEGGEDPDCRRTFPWDERVWNHRLQETFRTLARLRGQEPALRQGDVRWHYAERRALAFLRGLPEVEILFALNAGNEDSAVPVPPGGRWADPLTGERLSGRLPLAPLGFRYLKRRCR</sequence>
<dbReference type="KEGG" id="bih:BIP78_0452"/>
<dbReference type="PANTHER" id="PTHR10357">
    <property type="entry name" value="ALPHA-AMYLASE FAMILY MEMBER"/>
    <property type="match status" value="1"/>
</dbReference>
<dbReference type="AlphaFoldDB" id="A0A410FTI0"/>
<dbReference type="SMART" id="SM00642">
    <property type="entry name" value="Aamy"/>
    <property type="match status" value="1"/>
</dbReference>
<dbReference type="SUPFAM" id="SSF51011">
    <property type="entry name" value="Glycosyl hydrolase domain"/>
    <property type="match status" value="1"/>
</dbReference>
<evidence type="ECO:0000256" key="2">
    <source>
        <dbReference type="ARBA" id="ARBA00023295"/>
    </source>
</evidence>
<dbReference type="CDD" id="cd11338">
    <property type="entry name" value="AmyAc_CMD"/>
    <property type="match status" value="1"/>
</dbReference>
<dbReference type="Gene3D" id="3.90.400.10">
    <property type="entry name" value="Oligo-1,6-glucosidase, Domain 2"/>
    <property type="match status" value="1"/>
</dbReference>
<keyword evidence="2" id="KW-0326">Glycosidase</keyword>
<dbReference type="InterPro" id="IPR017853">
    <property type="entry name" value="GH"/>
</dbReference>
<dbReference type="InterPro" id="IPR006047">
    <property type="entry name" value="GH13_cat_dom"/>
</dbReference>
<dbReference type="EMBL" id="CP034928">
    <property type="protein sequence ID" value="QAA76218.1"/>
    <property type="molecule type" value="Genomic_DNA"/>
</dbReference>
<keyword evidence="1" id="KW-0378">Hydrolase</keyword>
<gene>
    <name evidence="4" type="ORF">BIP78_0452</name>
</gene>
<dbReference type="Pfam" id="PF00128">
    <property type="entry name" value="Alpha-amylase"/>
    <property type="match status" value="1"/>
</dbReference>
<dbReference type="GO" id="GO:0005975">
    <property type="term" value="P:carbohydrate metabolic process"/>
    <property type="evidence" value="ECO:0007669"/>
    <property type="project" value="InterPro"/>
</dbReference>
<dbReference type="InterPro" id="IPR045857">
    <property type="entry name" value="O16G_dom_2"/>
</dbReference>
<evidence type="ECO:0000259" key="3">
    <source>
        <dbReference type="SMART" id="SM00642"/>
    </source>
</evidence>
<dbReference type="SUPFAM" id="SSF51445">
    <property type="entry name" value="(Trans)glycosidases"/>
    <property type="match status" value="1"/>
</dbReference>
<accession>A0A410FTI0</accession>
<evidence type="ECO:0000313" key="4">
    <source>
        <dbReference type="EMBL" id="QAA76218.1"/>
    </source>
</evidence>
<dbReference type="PANTHER" id="PTHR10357:SF210">
    <property type="entry name" value="MALTODEXTRIN GLUCOSIDASE"/>
    <property type="match status" value="1"/>
</dbReference>
<reference evidence="5" key="1">
    <citation type="submission" date="2018-12" db="EMBL/GenBank/DDBJ databases">
        <title>Complete genome sequence of an uncultured bacterium of the candidate phylum Bipolaricaulota.</title>
        <authorList>
            <person name="Kadnikov V.V."/>
            <person name="Mardanov A.V."/>
            <person name="Beletsky A.V."/>
            <person name="Frank Y.A."/>
            <person name="Karnachuk O.V."/>
            <person name="Ravin N.V."/>
        </authorList>
    </citation>
    <scope>NUCLEOTIDE SEQUENCE [LARGE SCALE GENOMIC DNA]</scope>
</reference>
<evidence type="ECO:0000256" key="1">
    <source>
        <dbReference type="ARBA" id="ARBA00022801"/>
    </source>
</evidence>
<dbReference type="Proteomes" id="UP000287233">
    <property type="component" value="Chromosome"/>
</dbReference>
<evidence type="ECO:0000313" key="5">
    <source>
        <dbReference type="Proteomes" id="UP000287233"/>
    </source>
</evidence>
<dbReference type="Gene3D" id="3.20.20.80">
    <property type="entry name" value="Glycosidases"/>
    <property type="match status" value="1"/>
</dbReference>
<protein>
    <submittedName>
        <fullName evidence="4">Neopullulanase</fullName>
    </submittedName>
</protein>